<evidence type="ECO:0000256" key="1">
    <source>
        <dbReference type="SAM" id="SignalP"/>
    </source>
</evidence>
<dbReference type="Proteomes" id="UP001462640">
    <property type="component" value="Unassembled WGS sequence"/>
</dbReference>
<dbReference type="RefSeq" id="WP_347607850.1">
    <property type="nucleotide sequence ID" value="NZ_JBDPZC010000002.1"/>
</dbReference>
<dbReference type="PIRSF" id="PIRSF028477">
    <property type="entry name" value="UCP028477"/>
    <property type="match status" value="1"/>
</dbReference>
<gene>
    <name evidence="2" type="ORF">ABDJ40_06670</name>
</gene>
<dbReference type="EMBL" id="JBDPZC010000002">
    <property type="protein sequence ID" value="MEO3712448.1"/>
    <property type="molecule type" value="Genomic_DNA"/>
</dbReference>
<evidence type="ECO:0000313" key="2">
    <source>
        <dbReference type="EMBL" id="MEO3712448.1"/>
    </source>
</evidence>
<keyword evidence="1" id="KW-0732">Signal</keyword>
<accession>A0ABV0GBM9</accession>
<name>A0ABV0GBM9_9BURK</name>
<keyword evidence="3" id="KW-1185">Reference proteome</keyword>
<organism evidence="2 3">
    <name type="scientific">Roseateles flavus</name>
    <dbReference type="NCBI Taxonomy" id="3149041"/>
    <lineage>
        <taxon>Bacteria</taxon>
        <taxon>Pseudomonadati</taxon>
        <taxon>Pseudomonadota</taxon>
        <taxon>Betaproteobacteria</taxon>
        <taxon>Burkholderiales</taxon>
        <taxon>Sphaerotilaceae</taxon>
        <taxon>Roseateles</taxon>
    </lineage>
</organism>
<sequence length="261" mass="28893">MKAATTALLLAVVVSTAQAGRPCEEKPLTRPQIEQGMALAQRTAQQLDASGAQVLVLARAGQDLSKYGLQWSHLGLAYKTEQAGRPVWRVLHKLNHCGTADAAIYRQGLGEFFLDRPHRYEAAYVVLSPALQQALLPLLRDPQRLLTVHEHRYSMVAYPWATRYQQSNQWVLESIALAAEPGLQGRAQAQAWLQRQGYQPSDLRISTLSRLGARVGMANVAFDDHPNAQRFAGHIETVTVDSMFAWLPRAGLGERAVLIKP</sequence>
<feature type="signal peptide" evidence="1">
    <location>
        <begin position="1"/>
        <end position="19"/>
    </location>
</feature>
<dbReference type="Pfam" id="PF09916">
    <property type="entry name" value="DUF2145"/>
    <property type="match status" value="1"/>
</dbReference>
<feature type="chain" id="PRO_5045138379" evidence="1">
    <location>
        <begin position="20"/>
        <end position="261"/>
    </location>
</feature>
<dbReference type="InterPro" id="IPR014547">
    <property type="entry name" value="UCP028477"/>
</dbReference>
<comment type="caution">
    <text evidence="2">The sequence shown here is derived from an EMBL/GenBank/DDBJ whole genome shotgun (WGS) entry which is preliminary data.</text>
</comment>
<protein>
    <submittedName>
        <fullName evidence="2">DUF2145 domain-containing protein</fullName>
    </submittedName>
</protein>
<evidence type="ECO:0000313" key="3">
    <source>
        <dbReference type="Proteomes" id="UP001462640"/>
    </source>
</evidence>
<proteinExistence type="predicted"/>
<reference evidence="2 3" key="1">
    <citation type="submission" date="2024-05" db="EMBL/GenBank/DDBJ databases">
        <title>Roseateles sp. 2.12 16S ribosomal RNA gene Genome sequencing and assembly.</title>
        <authorList>
            <person name="Woo H."/>
        </authorList>
    </citation>
    <scope>NUCLEOTIDE SEQUENCE [LARGE SCALE GENOMIC DNA]</scope>
    <source>
        <strain evidence="2 3">2.12</strain>
    </source>
</reference>